<dbReference type="SMART" id="SM00116">
    <property type="entry name" value="CBS"/>
    <property type="match status" value="2"/>
</dbReference>
<evidence type="ECO:0000313" key="3">
    <source>
        <dbReference type="EMBL" id="OIR09967.1"/>
    </source>
</evidence>
<dbReference type="InterPro" id="IPR044725">
    <property type="entry name" value="CBSX3_CBS_dom"/>
</dbReference>
<dbReference type="InterPro" id="IPR046342">
    <property type="entry name" value="CBS_dom_sf"/>
</dbReference>
<organism evidence="3">
    <name type="scientific">mine drainage metagenome</name>
    <dbReference type="NCBI Taxonomy" id="410659"/>
    <lineage>
        <taxon>unclassified sequences</taxon>
        <taxon>metagenomes</taxon>
        <taxon>ecological metagenomes</taxon>
    </lineage>
</organism>
<sequence length="145" mass="15777">MIVRTVLRSKTSALVCTISPDQTIADAARELHLHRIGALVVMDDNGGLAGILSERDIARGLALYGEGLSILPVRELMTRAVLFCTPDDSLQSLMQTMTNCRVRHLPVVEDGALVGIMTIGDVVKNCLEEATMEVHEMRGYVMAGR</sequence>
<name>A0A1J5SNB7_9ZZZZ</name>
<dbReference type="InterPro" id="IPR051257">
    <property type="entry name" value="Diverse_CBS-Domain"/>
</dbReference>
<proteinExistence type="predicted"/>
<evidence type="ECO:0000259" key="2">
    <source>
        <dbReference type="PROSITE" id="PS51371"/>
    </source>
</evidence>
<protein>
    <submittedName>
        <fullName evidence="3">Hypoxic response protein 1</fullName>
    </submittedName>
</protein>
<dbReference type="Pfam" id="PF00571">
    <property type="entry name" value="CBS"/>
    <property type="match status" value="2"/>
</dbReference>
<gene>
    <name evidence="3" type="primary">hrp1_4</name>
    <name evidence="3" type="ORF">GALL_78890</name>
</gene>
<feature type="domain" description="CBS" evidence="2">
    <location>
        <begin position="77"/>
        <end position="132"/>
    </location>
</feature>
<dbReference type="InterPro" id="IPR000644">
    <property type="entry name" value="CBS_dom"/>
</dbReference>
<feature type="domain" description="CBS" evidence="2">
    <location>
        <begin position="10"/>
        <end position="68"/>
    </location>
</feature>
<comment type="caution">
    <text evidence="3">The sequence shown here is derived from an EMBL/GenBank/DDBJ whole genome shotgun (WGS) entry which is preliminary data.</text>
</comment>
<reference evidence="3" key="1">
    <citation type="submission" date="2016-10" db="EMBL/GenBank/DDBJ databases">
        <title>Sequence of Gallionella enrichment culture.</title>
        <authorList>
            <person name="Poehlein A."/>
            <person name="Muehling M."/>
            <person name="Daniel R."/>
        </authorList>
    </citation>
    <scope>NUCLEOTIDE SEQUENCE</scope>
</reference>
<dbReference type="Gene3D" id="3.10.580.10">
    <property type="entry name" value="CBS-domain"/>
    <property type="match status" value="1"/>
</dbReference>
<keyword evidence="1" id="KW-0129">CBS domain</keyword>
<dbReference type="AlphaFoldDB" id="A0A1J5SNB7"/>
<dbReference type="EMBL" id="MLJW01000024">
    <property type="protein sequence ID" value="OIR09967.1"/>
    <property type="molecule type" value="Genomic_DNA"/>
</dbReference>
<dbReference type="PANTHER" id="PTHR43080">
    <property type="entry name" value="CBS DOMAIN-CONTAINING PROTEIN CBSX3, MITOCHONDRIAL"/>
    <property type="match status" value="1"/>
</dbReference>
<dbReference type="SUPFAM" id="SSF54631">
    <property type="entry name" value="CBS-domain pair"/>
    <property type="match status" value="1"/>
</dbReference>
<dbReference type="PROSITE" id="PS51371">
    <property type="entry name" value="CBS"/>
    <property type="match status" value="2"/>
</dbReference>
<evidence type="ECO:0000256" key="1">
    <source>
        <dbReference type="ARBA" id="ARBA00023122"/>
    </source>
</evidence>
<dbReference type="PANTHER" id="PTHR43080:SF2">
    <property type="entry name" value="CBS DOMAIN-CONTAINING PROTEIN"/>
    <property type="match status" value="1"/>
</dbReference>
<accession>A0A1J5SNB7</accession>
<dbReference type="CDD" id="cd04623">
    <property type="entry name" value="CBS_pair_bac_euk"/>
    <property type="match status" value="1"/>
</dbReference>